<organism evidence="2 3">
    <name type="scientific">Terrimicrobium sacchariphilum</name>
    <dbReference type="NCBI Taxonomy" id="690879"/>
    <lineage>
        <taxon>Bacteria</taxon>
        <taxon>Pseudomonadati</taxon>
        <taxon>Verrucomicrobiota</taxon>
        <taxon>Terrimicrobiia</taxon>
        <taxon>Terrimicrobiales</taxon>
        <taxon>Terrimicrobiaceae</taxon>
        <taxon>Terrimicrobium</taxon>
    </lineage>
</organism>
<protein>
    <submittedName>
        <fullName evidence="2">Uncharacterized protein</fullName>
    </submittedName>
</protein>
<feature type="region of interest" description="Disordered" evidence="1">
    <location>
        <begin position="1"/>
        <end position="50"/>
    </location>
</feature>
<keyword evidence="3" id="KW-1185">Reference proteome</keyword>
<evidence type="ECO:0000313" key="3">
    <source>
        <dbReference type="Proteomes" id="UP000076023"/>
    </source>
</evidence>
<proteinExistence type="predicted"/>
<name>A0A146G3N1_TERSA</name>
<dbReference type="EMBL" id="BDCO01000002">
    <property type="protein sequence ID" value="GAT32425.1"/>
    <property type="molecule type" value="Genomic_DNA"/>
</dbReference>
<reference evidence="3" key="1">
    <citation type="journal article" date="2017" name="Genome Announc.">
        <title>Draft Genome Sequence of Terrimicrobium sacchariphilum NM-5T, a Facultative Anaerobic Soil Bacterium of the Class Spartobacteria.</title>
        <authorList>
            <person name="Qiu Y.L."/>
            <person name="Tourlousse D.M."/>
            <person name="Matsuura N."/>
            <person name="Ohashi A."/>
            <person name="Sekiguchi Y."/>
        </authorList>
    </citation>
    <scope>NUCLEOTIDE SEQUENCE [LARGE SCALE GENOMIC DNA]</scope>
    <source>
        <strain evidence="3">NM-5</strain>
    </source>
</reference>
<dbReference type="Proteomes" id="UP000076023">
    <property type="component" value="Unassembled WGS sequence"/>
</dbReference>
<accession>A0A146G3N1</accession>
<evidence type="ECO:0000313" key="2">
    <source>
        <dbReference type="EMBL" id="GAT32425.1"/>
    </source>
</evidence>
<feature type="region of interest" description="Disordered" evidence="1">
    <location>
        <begin position="77"/>
        <end position="202"/>
    </location>
</feature>
<gene>
    <name evidence="2" type="ORF">TSACC_2823</name>
</gene>
<feature type="compositionally biased region" description="Basic residues" evidence="1">
    <location>
        <begin position="118"/>
        <end position="128"/>
    </location>
</feature>
<sequence length="223" mass="25185">MLARFHAAPAHRHARPLPRRAAILPPAKARRQRTNPPVTNPRPAATIPHPPRVALRHIETPRHPAEARDFRAKAVPHREAHLARRRAPAPAFPVQPPSQEVRHYLLRPATSPPPSKTSRPRPRQRFPRNRNPLPAELPRQRVQASHPEARHRRPCPGVPRRQAQIVSLPKPLRESERARAPRRSAPQARQRAHAQLSRGWVGSGSVRSGSVLYCSVSRYVTVT</sequence>
<dbReference type="AlphaFoldDB" id="A0A146G3N1"/>
<evidence type="ECO:0000256" key="1">
    <source>
        <dbReference type="SAM" id="MobiDB-lite"/>
    </source>
</evidence>
<dbReference type="InParanoid" id="A0A146G3N1"/>
<comment type="caution">
    <text evidence="2">The sequence shown here is derived from an EMBL/GenBank/DDBJ whole genome shotgun (WGS) entry which is preliminary data.</text>
</comment>
<feature type="compositionally biased region" description="Basic residues" evidence="1">
    <location>
        <begin position="9"/>
        <end position="18"/>
    </location>
</feature>